<comment type="caution">
    <text evidence="3">The sequence shown here is derived from an EMBL/GenBank/DDBJ whole genome shotgun (WGS) entry which is preliminary data.</text>
</comment>
<dbReference type="EMBL" id="NCKW01011487">
    <property type="protein sequence ID" value="POM63425.1"/>
    <property type="molecule type" value="Genomic_DNA"/>
</dbReference>
<dbReference type="OrthoDB" id="3626597at2759"/>
<comment type="similarity">
    <text evidence="1">Belongs to the peptidase M14 family.</text>
</comment>
<dbReference type="Pfam" id="PF00246">
    <property type="entry name" value="Peptidase_M14"/>
    <property type="match status" value="1"/>
</dbReference>
<accession>A0A2P4XD14</accession>
<dbReference type="GO" id="GO:0006508">
    <property type="term" value="P:proteolysis"/>
    <property type="evidence" value="ECO:0007669"/>
    <property type="project" value="InterPro"/>
</dbReference>
<evidence type="ECO:0000256" key="1">
    <source>
        <dbReference type="ARBA" id="ARBA00005988"/>
    </source>
</evidence>
<feature type="non-terminal residue" evidence="3">
    <location>
        <position position="137"/>
    </location>
</feature>
<dbReference type="SUPFAM" id="SSF53187">
    <property type="entry name" value="Zn-dependent exopeptidases"/>
    <property type="match status" value="1"/>
</dbReference>
<proteinExistence type="inferred from homology"/>
<keyword evidence="3" id="KW-0121">Carboxypeptidase</keyword>
<name>A0A2P4XD14_9STRA</name>
<reference evidence="3 4" key="1">
    <citation type="journal article" date="2017" name="Genome Biol. Evol.">
        <title>Phytophthora megakarya and P. palmivora, closely related causal agents of cacao black pod rot, underwent increases in genome sizes and gene numbers by different mechanisms.</title>
        <authorList>
            <person name="Ali S.S."/>
            <person name="Shao J."/>
            <person name="Lary D.J."/>
            <person name="Kronmiller B."/>
            <person name="Shen D."/>
            <person name="Strem M.D."/>
            <person name="Amoako-Attah I."/>
            <person name="Akrofi A.Y."/>
            <person name="Begoude B.A."/>
            <person name="Ten Hoopen G.M."/>
            <person name="Coulibaly K."/>
            <person name="Kebe B.I."/>
            <person name="Melnick R.L."/>
            <person name="Guiltinan M.J."/>
            <person name="Tyler B.M."/>
            <person name="Meinhardt L.W."/>
            <person name="Bailey B.A."/>
        </authorList>
    </citation>
    <scope>NUCLEOTIDE SEQUENCE [LARGE SCALE GENOMIC DNA]</scope>
    <source>
        <strain evidence="4">sbr112.9</strain>
    </source>
</reference>
<organism evidence="3 4">
    <name type="scientific">Phytophthora palmivora</name>
    <dbReference type="NCBI Taxonomy" id="4796"/>
    <lineage>
        <taxon>Eukaryota</taxon>
        <taxon>Sar</taxon>
        <taxon>Stramenopiles</taxon>
        <taxon>Oomycota</taxon>
        <taxon>Peronosporomycetes</taxon>
        <taxon>Peronosporales</taxon>
        <taxon>Peronosporaceae</taxon>
        <taxon>Phytophthora</taxon>
    </lineage>
</organism>
<dbReference type="GO" id="GO:0008270">
    <property type="term" value="F:zinc ion binding"/>
    <property type="evidence" value="ECO:0007669"/>
    <property type="project" value="InterPro"/>
</dbReference>
<feature type="domain" description="Peptidase M14" evidence="2">
    <location>
        <begin position="74"/>
        <end position="136"/>
    </location>
</feature>
<keyword evidence="3" id="KW-0378">Hydrolase</keyword>
<evidence type="ECO:0000313" key="3">
    <source>
        <dbReference type="EMBL" id="POM63425.1"/>
    </source>
</evidence>
<keyword evidence="3" id="KW-0645">Protease</keyword>
<protein>
    <submittedName>
        <fullName evidence="3">Carboxypeptidase</fullName>
    </submittedName>
</protein>
<gene>
    <name evidence="3" type="ORF">PHPALM_21172</name>
</gene>
<evidence type="ECO:0000313" key="4">
    <source>
        <dbReference type="Proteomes" id="UP000237271"/>
    </source>
</evidence>
<dbReference type="AlphaFoldDB" id="A0A2P4XD14"/>
<dbReference type="Proteomes" id="UP000237271">
    <property type="component" value="Unassembled WGS sequence"/>
</dbReference>
<dbReference type="GO" id="GO:0004181">
    <property type="term" value="F:metallocarboxypeptidase activity"/>
    <property type="evidence" value="ECO:0007669"/>
    <property type="project" value="InterPro"/>
</dbReference>
<keyword evidence="4" id="KW-1185">Reference proteome</keyword>
<evidence type="ECO:0000259" key="2">
    <source>
        <dbReference type="Pfam" id="PF00246"/>
    </source>
</evidence>
<dbReference type="InterPro" id="IPR000834">
    <property type="entry name" value="Peptidase_M14"/>
</dbReference>
<sequence length="137" mass="15833">MKVLKHKEYNEDAVVAKDRGEVTDKEGIARFWPRSTIRESFITVWRMLLWVPVNWVPSSIKLPSPKYSGSKIQRISTTTEETSEKKTLYTQALIHAREWQAGAATLYTMASMLDDLRAGNEAAMKVFDNFDWYFVPI</sequence>
<dbReference type="Gene3D" id="3.40.630.10">
    <property type="entry name" value="Zn peptidases"/>
    <property type="match status" value="1"/>
</dbReference>